<feature type="compositionally biased region" description="Polar residues" evidence="1">
    <location>
        <begin position="186"/>
        <end position="195"/>
    </location>
</feature>
<dbReference type="Pfam" id="PF08508">
    <property type="entry name" value="DUF1746"/>
    <property type="match status" value="1"/>
</dbReference>
<evidence type="ECO:0000256" key="1">
    <source>
        <dbReference type="SAM" id="MobiDB-lite"/>
    </source>
</evidence>
<dbReference type="InterPro" id="IPR038967">
    <property type="entry name" value="Dsc4-like"/>
</dbReference>
<reference evidence="5" key="1">
    <citation type="submission" date="2017-02" db="EMBL/GenBank/DDBJ databases">
        <authorList>
            <person name="Tafer H."/>
            <person name="Lopandic K."/>
        </authorList>
    </citation>
    <scope>NUCLEOTIDE SEQUENCE [LARGE SCALE GENOMIC DNA]</scope>
    <source>
        <strain evidence="5">CBS 366.77</strain>
    </source>
</reference>
<comment type="caution">
    <text evidence="4">The sequence shown here is derived from an EMBL/GenBank/DDBJ whole genome shotgun (WGS) entry which is preliminary data.</text>
</comment>
<gene>
    <name evidence="4" type="ORF">PHISCL_03039</name>
</gene>
<keyword evidence="5" id="KW-1185">Reference proteome</keyword>
<dbReference type="OrthoDB" id="5428737at2759"/>
<keyword evidence="2" id="KW-1133">Transmembrane helix</keyword>
<evidence type="ECO:0000259" key="3">
    <source>
        <dbReference type="Pfam" id="PF08508"/>
    </source>
</evidence>
<dbReference type="GO" id="GO:0005783">
    <property type="term" value="C:endoplasmic reticulum"/>
    <property type="evidence" value="ECO:0007669"/>
    <property type="project" value="TreeGrafter"/>
</dbReference>
<dbReference type="AlphaFoldDB" id="A0A3A3A3K5"/>
<dbReference type="PANTHER" id="PTHR39405">
    <property type="entry name" value="DSC E3 UBIQUITIN LIGASE COMPLEX SUBUNIT 4"/>
    <property type="match status" value="1"/>
</dbReference>
<feature type="domain" description="DUF1746" evidence="3">
    <location>
        <begin position="57"/>
        <end position="169"/>
    </location>
</feature>
<protein>
    <recommendedName>
        <fullName evidence="3">DUF1746 domain-containing protein</fullName>
    </recommendedName>
</protein>
<feature type="region of interest" description="Disordered" evidence="1">
    <location>
        <begin position="186"/>
        <end position="257"/>
    </location>
</feature>
<dbReference type="EMBL" id="MVGC01000074">
    <property type="protein sequence ID" value="RJE24615.1"/>
    <property type="molecule type" value="Genomic_DNA"/>
</dbReference>
<feature type="transmembrane region" description="Helical" evidence="2">
    <location>
        <begin position="153"/>
        <end position="175"/>
    </location>
</feature>
<accession>A0A3A3A3K5</accession>
<dbReference type="GO" id="GO:0044695">
    <property type="term" value="C:Dsc E3 ubiquitin ligase complex"/>
    <property type="evidence" value="ECO:0007669"/>
    <property type="project" value="InterPro"/>
</dbReference>
<dbReference type="PANTHER" id="PTHR39405:SF1">
    <property type="entry name" value="DSC E3 UBIQUITIN LIGASE COMPLEX SUBUNIT 4"/>
    <property type="match status" value="1"/>
</dbReference>
<keyword evidence="2" id="KW-0812">Transmembrane</keyword>
<dbReference type="Proteomes" id="UP000266188">
    <property type="component" value="Unassembled WGS sequence"/>
</dbReference>
<evidence type="ECO:0000313" key="5">
    <source>
        <dbReference type="Proteomes" id="UP000266188"/>
    </source>
</evidence>
<sequence>MTTPDVYRDAEYLTDVSGIPYETATGSQTEFLNRQNDRIKKAQSSMKVAFIDRLLRDLDILIYCELSALYYMDCSVVLFAVRAIIQLIFFTPKASPFDPTRNQPFIGAIFASNIFCMISHVFFSHPEAGEETRGYLHGGLFIDFIGQKAPVPLFRLLSFDVLIMILDFIILGLIIERVKTNDAISSPASASTNAETETEAHAPQQDHDSEERGVLRNTSQPATRNEGVELDDLGSRATHDRTSIDEQLERTGLLADPSEAHTKDSHFLDTFASGEAVLMDVGLLDIIRDQWRYSPAAVTTSRRGSAYLPSSETATFLRQRFGLQVRPDGRVERIEQ</sequence>
<keyword evidence="2" id="KW-0472">Membrane</keyword>
<name>A0A3A3A3K5_9EURO</name>
<evidence type="ECO:0000256" key="2">
    <source>
        <dbReference type="SAM" id="Phobius"/>
    </source>
</evidence>
<dbReference type="InterPro" id="IPR013715">
    <property type="entry name" value="DUF1746"/>
</dbReference>
<evidence type="ECO:0000313" key="4">
    <source>
        <dbReference type="EMBL" id="RJE24615.1"/>
    </source>
</evidence>
<feature type="compositionally biased region" description="Basic and acidic residues" evidence="1">
    <location>
        <begin position="198"/>
        <end position="214"/>
    </location>
</feature>
<proteinExistence type="predicted"/>
<dbReference type="GO" id="GO:0032933">
    <property type="term" value="P:SREBP signaling pathway"/>
    <property type="evidence" value="ECO:0007669"/>
    <property type="project" value="InterPro"/>
</dbReference>
<organism evidence="4 5">
    <name type="scientific">Aspergillus sclerotialis</name>
    <dbReference type="NCBI Taxonomy" id="2070753"/>
    <lineage>
        <taxon>Eukaryota</taxon>
        <taxon>Fungi</taxon>
        <taxon>Dikarya</taxon>
        <taxon>Ascomycota</taxon>
        <taxon>Pezizomycotina</taxon>
        <taxon>Eurotiomycetes</taxon>
        <taxon>Eurotiomycetidae</taxon>
        <taxon>Eurotiales</taxon>
        <taxon>Aspergillaceae</taxon>
        <taxon>Aspergillus</taxon>
        <taxon>Aspergillus subgen. Polypaecilum</taxon>
    </lineage>
</organism>
<feature type="compositionally biased region" description="Basic and acidic residues" evidence="1">
    <location>
        <begin position="233"/>
        <end position="249"/>
    </location>
</feature>
<feature type="transmembrane region" description="Helical" evidence="2">
    <location>
        <begin position="105"/>
        <end position="123"/>
    </location>
</feature>
<feature type="transmembrane region" description="Helical" evidence="2">
    <location>
        <begin position="60"/>
        <end position="85"/>
    </location>
</feature>